<protein>
    <submittedName>
        <fullName evidence="1">Uncharacterized protein</fullName>
    </submittedName>
</protein>
<evidence type="ECO:0000313" key="1">
    <source>
        <dbReference type="EMBL" id="GAA4698062.1"/>
    </source>
</evidence>
<reference evidence="2" key="1">
    <citation type="journal article" date="2019" name="Int. J. Syst. Evol. Microbiol.">
        <title>The Global Catalogue of Microorganisms (GCM) 10K type strain sequencing project: providing services to taxonomists for standard genome sequencing and annotation.</title>
        <authorList>
            <consortium name="The Broad Institute Genomics Platform"/>
            <consortium name="The Broad Institute Genome Sequencing Center for Infectious Disease"/>
            <person name="Wu L."/>
            <person name="Ma J."/>
        </authorList>
    </citation>
    <scope>NUCLEOTIDE SEQUENCE [LARGE SCALE GENOMIC DNA]</scope>
    <source>
        <strain evidence="2">JCM 18127</strain>
    </source>
</reference>
<dbReference type="Proteomes" id="UP001500621">
    <property type="component" value="Unassembled WGS sequence"/>
</dbReference>
<accession>A0ABP8X2H9</accession>
<gene>
    <name evidence="1" type="ORF">GCM10023226_40700</name>
</gene>
<proteinExistence type="predicted"/>
<dbReference type="RefSeq" id="WP_345271737.1">
    <property type="nucleotide sequence ID" value="NZ_BAABIM010000005.1"/>
</dbReference>
<organism evidence="1 2">
    <name type="scientific">Nocardioides nanhaiensis</name>
    <dbReference type="NCBI Taxonomy" id="1476871"/>
    <lineage>
        <taxon>Bacteria</taxon>
        <taxon>Bacillati</taxon>
        <taxon>Actinomycetota</taxon>
        <taxon>Actinomycetes</taxon>
        <taxon>Propionibacteriales</taxon>
        <taxon>Nocardioidaceae</taxon>
        <taxon>Nocardioides</taxon>
    </lineage>
</organism>
<evidence type="ECO:0000313" key="2">
    <source>
        <dbReference type="Proteomes" id="UP001500621"/>
    </source>
</evidence>
<comment type="caution">
    <text evidence="1">The sequence shown here is derived from an EMBL/GenBank/DDBJ whole genome shotgun (WGS) entry which is preliminary data.</text>
</comment>
<keyword evidence="2" id="KW-1185">Reference proteome</keyword>
<name>A0ABP8X2H9_9ACTN</name>
<dbReference type="EMBL" id="BAABIM010000005">
    <property type="protein sequence ID" value="GAA4698062.1"/>
    <property type="molecule type" value="Genomic_DNA"/>
</dbReference>
<sequence length="84" mass="9284">MSKYDEILKSITDYADTLEIAAKAGEEITVDVWRVVEQQRLLALVLQETLAEIGEVVGDVVREQAVPLIRQALQEALSEDDAGD</sequence>